<comment type="caution">
    <text evidence="1">The sequence shown here is derived from an EMBL/GenBank/DDBJ whole genome shotgun (WGS) entry which is preliminary data.</text>
</comment>
<dbReference type="RefSeq" id="WP_311365596.1">
    <property type="nucleotide sequence ID" value="NZ_JAVRIC010000018.1"/>
</dbReference>
<dbReference type="Proteomes" id="UP001254608">
    <property type="component" value="Unassembled WGS sequence"/>
</dbReference>
<name>A0ABU2WK26_9GAMM</name>
<reference evidence="1 2" key="1">
    <citation type="submission" date="2023-09" db="EMBL/GenBank/DDBJ databases">
        <authorList>
            <person name="Rey-Velasco X."/>
        </authorList>
    </citation>
    <scope>NUCLEOTIDE SEQUENCE [LARGE SCALE GENOMIC DNA]</scope>
    <source>
        <strain evidence="1 2">W345</strain>
    </source>
</reference>
<accession>A0ABU2WK26</accession>
<evidence type="ECO:0000313" key="2">
    <source>
        <dbReference type="Proteomes" id="UP001254608"/>
    </source>
</evidence>
<sequence length="234" mass="25622">MADAPLAAAAESWREAAARLAEGLHQSPDDETRLAVLKRVCRRFGYLGYPGFLKLMLIVADSDNTPAKRDLAAALALALKRHDLPTGQLTSWGTTDLWKASGDNTRAISASVLNGQHLGVAPRRSFGPLEYLTVWYCQRTQRPYLSDSGYHDAVVKLVGLLNNSDDARGLYPIKIETDLATEPEGAYTRQTRSRLGTLASAWKRGDGPLQVADQLIGKPKAGSDTHRDWILLNL</sequence>
<proteinExistence type="predicted"/>
<protein>
    <submittedName>
        <fullName evidence="1">Uncharacterized protein</fullName>
    </submittedName>
</protein>
<dbReference type="EMBL" id="JAVRIC010000018">
    <property type="protein sequence ID" value="MDT0498227.1"/>
    <property type="molecule type" value="Genomic_DNA"/>
</dbReference>
<gene>
    <name evidence="1" type="ORF">RM530_12745</name>
</gene>
<organism evidence="1 2">
    <name type="scientific">Banduia mediterranea</name>
    <dbReference type="NCBI Taxonomy" id="3075609"/>
    <lineage>
        <taxon>Bacteria</taxon>
        <taxon>Pseudomonadati</taxon>
        <taxon>Pseudomonadota</taxon>
        <taxon>Gammaproteobacteria</taxon>
        <taxon>Nevskiales</taxon>
        <taxon>Algiphilaceae</taxon>
        <taxon>Banduia</taxon>
    </lineage>
</organism>
<keyword evidence="2" id="KW-1185">Reference proteome</keyword>
<evidence type="ECO:0000313" key="1">
    <source>
        <dbReference type="EMBL" id="MDT0498227.1"/>
    </source>
</evidence>